<evidence type="ECO:0000313" key="4">
    <source>
        <dbReference type="Proteomes" id="UP000747110"/>
    </source>
</evidence>
<reference evidence="2" key="1">
    <citation type="journal article" date="2021" name="Proc. Natl. Acad. Sci. U.S.A.">
        <title>Three genomes in the algal genus Volvox reveal the fate of a haploid sex-determining region after a transition to homothallism.</title>
        <authorList>
            <person name="Yamamoto K."/>
            <person name="Hamaji T."/>
            <person name="Kawai-Toyooka H."/>
            <person name="Matsuzaki R."/>
            <person name="Takahashi F."/>
            <person name="Nishimura Y."/>
            <person name="Kawachi M."/>
            <person name="Noguchi H."/>
            <person name="Minakuchi Y."/>
            <person name="Umen J.G."/>
            <person name="Toyoda A."/>
            <person name="Nozaki H."/>
        </authorList>
    </citation>
    <scope>NUCLEOTIDE SEQUENCE</scope>
    <source>
        <strain evidence="2">NIES-3785</strain>
        <strain evidence="1">NIES-3786</strain>
    </source>
</reference>
<dbReference type="OrthoDB" id="529383at2759"/>
<dbReference type="Proteomes" id="UP000722791">
    <property type="component" value="Unassembled WGS sequence"/>
</dbReference>
<name>A0A8J4G7X5_9CHLO</name>
<dbReference type="EMBL" id="BNCQ01000009">
    <property type="protein sequence ID" value="GIM01703.1"/>
    <property type="molecule type" value="Genomic_DNA"/>
</dbReference>
<dbReference type="EMBL" id="BNCP01000077">
    <property type="protein sequence ID" value="GIL92452.1"/>
    <property type="molecule type" value="Genomic_DNA"/>
</dbReference>
<dbReference type="Proteomes" id="UP000747110">
    <property type="component" value="Unassembled WGS sequence"/>
</dbReference>
<gene>
    <name evidence="1" type="ORF">Vretifemale_20012</name>
    <name evidence="2" type="ORF">Vretimale_6436</name>
</gene>
<protein>
    <submittedName>
        <fullName evidence="2">Uncharacterized protein</fullName>
    </submittedName>
</protein>
<proteinExistence type="predicted"/>
<evidence type="ECO:0000313" key="3">
    <source>
        <dbReference type="Proteomes" id="UP000722791"/>
    </source>
</evidence>
<dbReference type="AlphaFoldDB" id="A0A8J4G7X5"/>
<organism evidence="2 3">
    <name type="scientific">Volvox reticuliferus</name>
    <dbReference type="NCBI Taxonomy" id="1737510"/>
    <lineage>
        <taxon>Eukaryota</taxon>
        <taxon>Viridiplantae</taxon>
        <taxon>Chlorophyta</taxon>
        <taxon>core chlorophytes</taxon>
        <taxon>Chlorophyceae</taxon>
        <taxon>CS clade</taxon>
        <taxon>Chlamydomonadales</taxon>
        <taxon>Volvocaceae</taxon>
        <taxon>Volvox</taxon>
    </lineage>
</organism>
<evidence type="ECO:0000313" key="2">
    <source>
        <dbReference type="EMBL" id="GIM01703.1"/>
    </source>
</evidence>
<comment type="caution">
    <text evidence="2">The sequence shown here is derived from an EMBL/GenBank/DDBJ whole genome shotgun (WGS) entry which is preliminary data.</text>
</comment>
<keyword evidence="4" id="KW-1185">Reference proteome</keyword>
<sequence length="241" mass="26424">MESPTQMSSLRSLAEHPELPVASKAACALDVIENQLPEPLCNGLGPDMSFVESLRLLTSQRSAMPDKDPLLSYLDAAIIPLVEIQRWMYGGGPYDITSLKEANLYAEVSDLLGKRYLSEADNIGVQQEVEGILWGPARRPLVCLPVQLHSGKPINVFLLVDTVAPVTQLSPSVFNALGSDSIPSAAIVNLAGFRHTHVLLCDQGEHSNHKDIPILGADFLTENRCLLEVDYLLKTVRIRFQ</sequence>
<accession>A0A8J4G7X5</accession>
<evidence type="ECO:0000313" key="1">
    <source>
        <dbReference type="EMBL" id="GIL92452.1"/>
    </source>
</evidence>